<dbReference type="OrthoDB" id="1698854at2"/>
<sequence>MFTTYILTVNLISFLLFGLDKRRAKQGRWRIPEKTLFTLALVGGTPGALAGMRLFRHKTRHRAFALGLPVILLVQLLLAYYYYYM</sequence>
<name>A0A1I2QAJ1_9FIRM</name>
<accession>A0A1I2QAJ1</accession>
<gene>
    <name evidence="2" type="ORF">SAMN05660649_01124</name>
</gene>
<keyword evidence="1" id="KW-0812">Transmembrane</keyword>
<evidence type="ECO:0000313" key="3">
    <source>
        <dbReference type="Proteomes" id="UP000199337"/>
    </source>
</evidence>
<evidence type="ECO:0000256" key="1">
    <source>
        <dbReference type="SAM" id="Phobius"/>
    </source>
</evidence>
<evidence type="ECO:0000313" key="2">
    <source>
        <dbReference type="EMBL" id="SFG24673.1"/>
    </source>
</evidence>
<dbReference type="STRING" id="341036.SAMN05660649_01124"/>
<keyword evidence="1" id="KW-0472">Membrane</keyword>
<dbReference type="InterPro" id="IPR010718">
    <property type="entry name" value="DUF1294"/>
</dbReference>
<organism evidence="2 3">
    <name type="scientific">Desulfotruncus arcticus DSM 17038</name>
    <dbReference type="NCBI Taxonomy" id="1121424"/>
    <lineage>
        <taxon>Bacteria</taxon>
        <taxon>Bacillati</taxon>
        <taxon>Bacillota</taxon>
        <taxon>Clostridia</taxon>
        <taxon>Eubacteriales</taxon>
        <taxon>Desulfallaceae</taxon>
        <taxon>Desulfotruncus</taxon>
    </lineage>
</organism>
<dbReference type="AlphaFoldDB" id="A0A1I2QAJ1"/>
<feature type="transmembrane region" description="Helical" evidence="1">
    <location>
        <begin position="63"/>
        <end position="83"/>
    </location>
</feature>
<keyword evidence="3" id="KW-1185">Reference proteome</keyword>
<dbReference type="RefSeq" id="WP_092469540.1">
    <property type="nucleotide sequence ID" value="NZ_FOOX01000003.1"/>
</dbReference>
<protein>
    <submittedName>
        <fullName evidence="2">Uncharacterized membrane protein YsdA, DUF1294 family</fullName>
    </submittedName>
</protein>
<dbReference type="Proteomes" id="UP000199337">
    <property type="component" value="Unassembled WGS sequence"/>
</dbReference>
<dbReference type="Pfam" id="PF06961">
    <property type="entry name" value="DUF1294"/>
    <property type="match status" value="1"/>
</dbReference>
<reference evidence="3" key="1">
    <citation type="submission" date="2016-10" db="EMBL/GenBank/DDBJ databases">
        <authorList>
            <person name="Varghese N."/>
            <person name="Submissions S."/>
        </authorList>
    </citation>
    <scope>NUCLEOTIDE SEQUENCE [LARGE SCALE GENOMIC DNA]</scope>
    <source>
        <strain evidence="3">DSM 17038</strain>
    </source>
</reference>
<proteinExistence type="predicted"/>
<dbReference type="EMBL" id="FOOX01000003">
    <property type="protein sequence ID" value="SFG24673.1"/>
    <property type="molecule type" value="Genomic_DNA"/>
</dbReference>
<keyword evidence="1" id="KW-1133">Transmembrane helix</keyword>